<dbReference type="AlphaFoldDB" id="A0A387G7C2"/>
<dbReference type="InterPro" id="IPR036271">
    <property type="entry name" value="Tet_transcr_reg_TetR-rel_C_sf"/>
</dbReference>
<protein>
    <submittedName>
        <fullName evidence="6">TetR/AcrR family transcriptional regulator</fullName>
    </submittedName>
</protein>
<dbReference type="Gene3D" id="1.10.357.10">
    <property type="entry name" value="Tetracycline Repressor, domain 2"/>
    <property type="match status" value="1"/>
</dbReference>
<dbReference type="OrthoDB" id="9809772at2"/>
<feature type="DNA-binding region" description="H-T-H motif" evidence="4">
    <location>
        <begin position="30"/>
        <end position="49"/>
    </location>
</feature>
<dbReference type="InterPro" id="IPR009057">
    <property type="entry name" value="Homeodomain-like_sf"/>
</dbReference>
<gene>
    <name evidence="6" type="ORF">CCGE525_32580</name>
</gene>
<feature type="domain" description="HTH tetR-type" evidence="5">
    <location>
        <begin position="7"/>
        <end position="67"/>
    </location>
</feature>
<keyword evidence="3" id="KW-0804">Transcription</keyword>
<sequence length="191" mass="21049">MMAKTKSDMREAVMAVAKAAVQAHGYNALSFRELAKDVGIKSASVHYHFPTKGALGAALARRYTEDGATYLDELLVKSQDPKWCMDRYAEVFRAALANENRMCLCGIMSAELDDLPPEVRSEVDNFAAMNVAWLARVLKLANPDAAEHVLNEHAMAIFAAIEGAQLIARGCRDIAIYDRTVQTYRQTGLIP</sequence>
<dbReference type="Pfam" id="PF00440">
    <property type="entry name" value="TetR_N"/>
    <property type="match status" value="1"/>
</dbReference>
<evidence type="ECO:0000256" key="1">
    <source>
        <dbReference type="ARBA" id="ARBA00023015"/>
    </source>
</evidence>
<reference evidence="6 7" key="1">
    <citation type="submission" date="2018-10" db="EMBL/GenBank/DDBJ databases">
        <title>Rhizobium etli, R. leguminosarum and a new Rhizobium genospecies from Phaseolus dumosus.</title>
        <authorList>
            <person name="Ramirez-Puebla S.T."/>
            <person name="Rogel-Hernandez M.A."/>
            <person name="Guerrero G."/>
            <person name="Ormeno-Orrillo E."/>
            <person name="Martinez-Romero J.C."/>
            <person name="Negrete-Yankelevich S."/>
            <person name="Martinez-Romero E."/>
        </authorList>
    </citation>
    <scope>NUCLEOTIDE SEQUENCE [LARGE SCALE GENOMIC DNA]</scope>
    <source>
        <strain evidence="6 7">CCGE525</strain>
        <plasmid evidence="7">prccge525c</plasmid>
    </source>
</reference>
<dbReference type="Proteomes" id="UP000282195">
    <property type="component" value="Plasmid pRCCGE525c"/>
</dbReference>
<accession>A0A387G7C2</accession>
<evidence type="ECO:0000313" key="6">
    <source>
        <dbReference type="EMBL" id="AYG63396.1"/>
    </source>
</evidence>
<keyword evidence="1" id="KW-0805">Transcription regulation</keyword>
<keyword evidence="6" id="KW-0614">Plasmid</keyword>
<evidence type="ECO:0000256" key="4">
    <source>
        <dbReference type="PROSITE-ProRule" id="PRU00335"/>
    </source>
</evidence>
<dbReference type="EMBL" id="CP032695">
    <property type="protein sequence ID" value="AYG63396.1"/>
    <property type="molecule type" value="Genomic_DNA"/>
</dbReference>
<geneLocation type="plasmid" evidence="7">
    <name>prccge525c</name>
</geneLocation>
<dbReference type="KEGG" id="rjg:CCGE525_32580"/>
<dbReference type="RefSeq" id="WP_120708301.1">
    <property type="nucleotide sequence ID" value="NZ_CP032695.1"/>
</dbReference>
<proteinExistence type="predicted"/>
<dbReference type="SUPFAM" id="SSF48498">
    <property type="entry name" value="Tetracyclin repressor-like, C-terminal domain"/>
    <property type="match status" value="1"/>
</dbReference>
<evidence type="ECO:0000256" key="2">
    <source>
        <dbReference type="ARBA" id="ARBA00023125"/>
    </source>
</evidence>
<keyword evidence="7" id="KW-1185">Reference proteome</keyword>
<dbReference type="PANTHER" id="PTHR47506">
    <property type="entry name" value="TRANSCRIPTIONAL REGULATORY PROTEIN"/>
    <property type="match status" value="1"/>
</dbReference>
<dbReference type="PROSITE" id="PS50977">
    <property type="entry name" value="HTH_TETR_2"/>
    <property type="match status" value="1"/>
</dbReference>
<name>A0A387G7C2_9HYPH</name>
<evidence type="ECO:0000259" key="5">
    <source>
        <dbReference type="PROSITE" id="PS50977"/>
    </source>
</evidence>
<keyword evidence="2 4" id="KW-0238">DNA-binding</keyword>
<dbReference type="PANTHER" id="PTHR47506:SF1">
    <property type="entry name" value="HTH-TYPE TRANSCRIPTIONAL REGULATOR YJDC"/>
    <property type="match status" value="1"/>
</dbReference>
<dbReference type="SUPFAM" id="SSF46689">
    <property type="entry name" value="Homeodomain-like"/>
    <property type="match status" value="1"/>
</dbReference>
<dbReference type="GO" id="GO:0003677">
    <property type="term" value="F:DNA binding"/>
    <property type="evidence" value="ECO:0007669"/>
    <property type="project" value="UniProtKB-UniRule"/>
</dbReference>
<organism evidence="6 7">
    <name type="scientific">Rhizobium jaguaris</name>
    <dbReference type="NCBI Taxonomy" id="1312183"/>
    <lineage>
        <taxon>Bacteria</taxon>
        <taxon>Pseudomonadati</taxon>
        <taxon>Pseudomonadota</taxon>
        <taxon>Alphaproteobacteria</taxon>
        <taxon>Hyphomicrobiales</taxon>
        <taxon>Rhizobiaceae</taxon>
        <taxon>Rhizobium/Agrobacterium group</taxon>
        <taxon>Rhizobium</taxon>
    </lineage>
</organism>
<evidence type="ECO:0000313" key="7">
    <source>
        <dbReference type="Proteomes" id="UP000282195"/>
    </source>
</evidence>
<evidence type="ECO:0000256" key="3">
    <source>
        <dbReference type="ARBA" id="ARBA00023163"/>
    </source>
</evidence>
<dbReference type="InterPro" id="IPR001647">
    <property type="entry name" value="HTH_TetR"/>
</dbReference>